<dbReference type="EMBL" id="CM055732">
    <property type="protein sequence ID" value="KAJ8011122.1"/>
    <property type="molecule type" value="Genomic_DNA"/>
</dbReference>
<organism evidence="1 2">
    <name type="scientific">Dallia pectoralis</name>
    <name type="common">Alaska blackfish</name>
    <dbReference type="NCBI Taxonomy" id="75939"/>
    <lineage>
        <taxon>Eukaryota</taxon>
        <taxon>Metazoa</taxon>
        <taxon>Chordata</taxon>
        <taxon>Craniata</taxon>
        <taxon>Vertebrata</taxon>
        <taxon>Euteleostomi</taxon>
        <taxon>Actinopterygii</taxon>
        <taxon>Neopterygii</taxon>
        <taxon>Teleostei</taxon>
        <taxon>Protacanthopterygii</taxon>
        <taxon>Esociformes</taxon>
        <taxon>Umbridae</taxon>
        <taxon>Dallia</taxon>
    </lineage>
</organism>
<accession>A0ACC2H5H6</accession>
<sequence>MKCPQCGHQCAESSKFCSECGRRLLTQSQICTSDGTTSEPHTSVTCEAKDEGITPSGSKTDTPLTHCSEKPDTDTPLTHCSEKPDTDTLLTHCSEEPDTDTLLTHCSEEPGGNVRKKSEGSFNITAPSTETCQEKAKSSATSAVDVPPVNTPTGSNTPTGDPVTPTGTPTIPVASLIPSPLHGSPEHQTTGPSKVDVSAPMNETNTRLPSSTSVMQELPEKTHKTDDLNTRGAVSDSNQPARKPSDKNVLKGTSRESSKSTKSPGKENNITIPDEVKSSSNQTIKNTKNEGNSEKCVETSEITDDPRVSDPTCESNKSQTQPPGPTRFASPELPEKTSSLTDESMDLVKEEHRSASPPEGQRSYKDALVGASRETGGLSSEVNRQGENKDKSSHGAECGDKPKESTQALSNPNQEPENVSKSTIADPLPANINKPPNQCNEDRFQQESRNDKPILQPQLSQNTNTFHSSDTITVYFHAIISKNFKLDPKNDKIYLRSGLLIGDWEKNIVEMNISGDLGKDRSLFAGQVVLPIKNHHETLHIPYKYYVCKWNGKTYEGHYEHIFQTSSNQICNRVLIIAPYLLTHKGEWHQYDDIIYPELKKKCNSISHTAIPVSTMARQYHGVYHLEKQSSPVVRTPRVCLFACPEFNKPHFKKHLCACVPNCLEAQRLHIFSGIVILLVNYEFEVKEDNRSRLDFLCQWLCLPNKHREDFLTYWTEFIKGLPEKNHVAVMVEYLCIRAREAKVENWILVIPLLHLLKGASKPFEPMELNMEPQSENWTGLKGIQTDRCGDTRALVNLMTQHRYLVQVDHLLVRSWMSLLEMEDLPGFVLAINVGILDTLHCLQFSLTVKFGSYYHDNMKPVGELLIRLIEKISGQEIRDTRYGERCLKTAVEVLGIICQKNNSNQYEIPLDCLSLVSQIAEAVGNSCPQSEESKKIEATQQALQIMREWRKKTSSNKLLSSKTEIKVWNRLIAISFGNKELNEQWRSAFLKDFEWKLNMEKPMQLVKIYCEMDEEMNKTSSLLRSSLEKCAIGAITSICQDKSKLSDLLNRYDFCKFGKLMSAIVLRSWPKTADKQYAEGEELVMEHLLSWPMAKSLFEEQGSCAGGAVFNRLTGEAKERMEMARSAFCSVTNKLIAGNIQIKILNLVLQRKAEFTELLNIESLCDDGRCQDLKAMRRLLKWREEEVEAVGNDKEIVDSVLIFCHKLNLTIDVKELERKNLENIVLMNLDQLMEVHSLDKDSSGMTGRVTYFNLSDIYRQMASKLHAVRESFIFTMCWENHAKVLSHKQLDTNDEELQPEMEREVFTLDQIQCKIFQSAFDNYNRLYNSLKSGTISLKEVDSTFEYYKGKYEDMEKDLKIMCRINCSDKGTWIKGRLQQIQQYHDIYCAFESAKVIMNVKATICPQGDFKVLQTLLDMNTEDFKEESLNCIDENLLEIKKVLEDISETRRKCLQELGMRQNFVKWVKEDLQDINELKVFVDLASISAGENDLDVDRVSCFHDAVLGYSSLLYGLPQDADFNAFREALEKLWKALSNDCNIPNKLRDTARHLEWLKKVKDSHGSVELSSLSLASSINTSGLYVISAENQQKLSLDTALKLQIPEQQNDEIRNYSLEDLKELQNKLMLMSGKGEQSKSEVVYFTEIFEGVWRLALAFVNLHAAGNPLFRCWEAKIHCNKQCDSGITMDFNLGDILQEIRLEGNAMDQLTDLCRKIEMCLDDWSTFMDKQRSQHYYLNYYTAEQIVHLCNVLTEKNVNTKWDEKISMLLSFIKPDCTLSDVLETWNIFHNNHVEEADHDEENSFQTFLDLHDDTSDENKCCTDVLQSLVDNAVGFQKLNLIWNAYMRDMRSILNDSLDITNLGILLEMLANMENQEDDGEDLFVSNPSQNIVKRKLPVGLNPDQPNLIICPRDSILTTSICLYMTTDYEEPPTYDEVLLCTPATSYEQVELFFRRCLTPGYMGEKIYTLLFADQLSYEVSYAVEKLFRKLSSINKIQYKLLIICSADREHAYIPSAFNHFKRSVVPQVPLESIQEYLSRHYTVPSNQTSAASVFKGRHFVGIVDSQRAGVGKSLYIQRLYEQLEGTVTVGTTFCKCIRLTEPIVDEHTILQSLYDTPDSKKHKVFHLDVTSSVQKGLHEFVFKLFFLRYLMDSDGQMWKCSNNHLYVIETLQSTYKLQGPAIRSDLRGHISLFEVFPKVFCHPPQKVMVLEIQNRDESVLDTEDPLMDDQCFKSEAFQRPYQYLTRFHRGENLDCFNYKQNSVEGSHAECLEMLFNYCGMIDPSWAELRNFAWFLNLQLLDCETSVFCSFEFVGDTLGGFRNFVVDFMILMAKDFATPSLHMTDQSHGRQLHDNGQTDLVPLCIRKRWESEPHPYIFFNDDHQSMTYRISPSTE</sequence>
<gene>
    <name evidence="1" type="ORF">DPEC_G00054910</name>
</gene>
<name>A0ACC2H5H6_DALPE</name>
<reference evidence="1" key="1">
    <citation type="submission" date="2021-05" db="EMBL/GenBank/DDBJ databases">
        <authorList>
            <person name="Pan Q."/>
            <person name="Jouanno E."/>
            <person name="Zahm M."/>
            <person name="Klopp C."/>
            <person name="Cabau C."/>
            <person name="Louis A."/>
            <person name="Berthelot C."/>
            <person name="Parey E."/>
            <person name="Roest Crollius H."/>
            <person name="Montfort J."/>
            <person name="Robinson-Rechavi M."/>
            <person name="Bouchez O."/>
            <person name="Lampietro C."/>
            <person name="Lopez Roques C."/>
            <person name="Donnadieu C."/>
            <person name="Postlethwait J."/>
            <person name="Bobe J."/>
            <person name="Dillon D."/>
            <person name="Chandos A."/>
            <person name="von Hippel F."/>
            <person name="Guiguen Y."/>
        </authorList>
    </citation>
    <scope>NUCLEOTIDE SEQUENCE</scope>
    <source>
        <strain evidence="1">YG-Jan2019</strain>
    </source>
</reference>
<proteinExistence type="predicted"/>
<evidence type="ECO:0000313" key="2">
    <source>
        <dbReference type="Proteomes" id="UP001157502"/>
    </source>
</evidence>
<protein>
    <submittedName>
        <fullName evidence="1">Uncharacterized protein</fullName>
    </submittedName>
</protein>
<evidence type="ECO:0000313" key="1">
    <source>
        <dbReference type="EMBL" id="KAJ8011122.1"/>
    </source>
</evidence>
<comment type="caution">
    <text evidence="1">The sequence shown here is derived from an EMBL/GenBank/DDBJ whole genome shotgun (WGS) entry which is preliminary data.</text>
</comment>
<keyword evidence="2" id="KW-1185">Reference proteome</keyword>
<dbReference type="Proteomes" id="UP001157502">
    <property type="component" value="Chromosome 5"/>
</dbReference>